<reference evidence="1" key="1">
    <citation type="submission" date="2020-08" db="EMBL/GenBank/DDBJ databases">
        <title>Multicomponent nature underlies the extraordinary mechanical properties of spider dragline silk.</title>
        <authorList>
            <person name="Kono N."/>
            <person name="Nakamura H."/>
            <person name="Mori M."/>
            <person name="Yoshida Y."/>
            <person name="Ohtoshi R."/>
            <person name="Malay A.D."/>
            <person name="Moran D.A.P."/>
            <person name="Tomita M."/>
            <person name="Numata K."/>
            <person name="Arakawa K."/>
        </authorList>
    </citation>
    <scope>NUCLEOTIDE SEQUENCE</scope>
</reference>
<sequence>MTGKHFVGCVDKEAFYGAFSKSPYKFKHFNINFIGVYVDGPPVPQNPLELDFSKDQYIRTYQTLFVGIDRIGQDRGILISRKEYKDSNIYYLDLTSHRIYVLQENI</sequence>
<evidence type="ECO:0000313" key="2">
    <source>
        <dbReference type="Proteomes" id="UP000886998"/>
    </source>
</evidence>
<dbReference type="OrthoDB" id="6100337at2759"/>
<gene>
    <name evidence="1" type="primary">F54H12.2_52</name>
    <name evidence="1" type="ORF">TNIN_238651</name>
</gene>
<accession>A0A8X6WVY4</accession>
<keyword evidence="2" id="KW-1185">Reference proteome</keyword>
<evidence type="ECO:0000313" key="1">
    <source>
        <dbReference type="EMBL" id="GFY42397.1"/>
    </source>
</evidence>
<protein>
    <submittedName>
        <fullName evidence="1">Uncharacterized protein F54H12.2</fullName>
    </submittedName>
</protein>
<comment type="caution">
    <text evidence="1">The sequence shown here is derived from an EMBL/GenBank/DDBJ whole genome shotgun (WGS) entry which is preliminary data.</text>
</comment>
<organism evidence="1 2">
    <name type="scientific">Trichonephila inaurata madagascariensis</name>
    <dbReference type="NCBI Taxonomy" id="2747483"/>
    <lineage>
        <taxon>Eukaryota</taxon>
        <taxon>Metazoa</taxon>
        <taxon>Ecdysozoa</taxon>
        <taxon>Arthropoda</taxon>
        <taxon>Chelicerata</taxon>
        <taxon>Arachnida</taxon>
        <taxon>Araneae</taxon>
        <taxon>Araneomorphae</taxon>
        <taxon>Entelegynae</taxon>
        <taxon>Araneoidea</taxon>
        <taxon>Nephilidae</taxon>
        <taxon>Trichonephila</taxon>
        <taxon>Trichonephila inaurata</taxon>
    </lineage>
</organism>
<proteinExistence type="predicted"/>
<name>A0A8X6WVY4_9ARAC</name>
<dbReference type="Proteomes" id="UP000886998">
    <property type="component" value="Unassembled WGS sequence"/>
</dbReference>
<dbReference type="EMBL" id="BMAV01003054">
    <property type="protein sequence ID" value="GFY42397.1"/>
    <property type="molecule type" value="Genomic_DNA"/>
</dbReference>
<dbReference type="AlphaFoldDB" id="A0A8X6WVY4"/>